<feature type="binding site" evidence="9">
    <location>
        <begin position="112"/>
        <end position="115"/>
    </location>
    <ligand>
        <name>S-adenosyl-L-methionine</name>
        <dbReference type="ChEBI" id="CHEBI:59789"/>
    </ligand>
</feature>
<protein>
    <recommendedName>
        <fullName evidence="8">tRNA (adenine(58)-N(1))-methyltransferase catalytic subunit TRMT61A</fullName>
        <ecNumber evidence="8">2.1.1.220</ecNumber>
    </recommendedName>
</protein>
<comment type="catalytic activity">
    <reaction evidence="8">
        <text>adenosine(58) in tRNA + S-adenosyl-L-methionine = N(1)-methyladenosine(58) in tRNA + S-adenosyl-L-homocysteine + H(+)</text>
        <dbReference type="Rhea" id="RHEA:43152"/>
        <dbReference type="Rhea" id="RHEA-COMP:10365"/>
        <dbReference type="Rhea" id="RHEA-COMP:10366"/>
        <dbReference type="ChEBI" id="CHEBI:15378"/>
        <dbReference type="ChEBI" id="CHEBI:57856"/>
        <dbReference type="ChEBI" id="CHEBI:59789"/>
        <dbReference type="ChEBI" id="CHEBI:74411"/>
        <dbReference type="ChEBI" id="CHEBI:74491"/>
        <dbReference type="EC" id="2.1.1.220"/>
    </reaction>
</comment>
<feature type="compositionally biased region" description="Acidic residues" evidence="10">
    <location>
        <begin position="287"/>
        <end position="297"/>
    </location>
</feature>
<dbReference type="OrthoDB" id="1925287at2759"/>
<evidence type="ECO:0000259" key="11">
    <source>
        <dbReference type="Pfam" id="PF08704"/>
    </source>
</evidence>
<keyword evidence="13" id="KW-1185">Reference proteome</keyword>
<dbReference type="Proteomes" id="UP000663879">
    <property type="component" value="Unassembled WGS sequence"/>
</dbReference>
<comment type="function">
    <text evidence="8">Catalytic subunit of tRNA (adenine-N(1)-)-methyltransferase, which catalyzes the formation of N(1)-methyladenine at position 58 (m1A58) in initiator methionyl-tRNA.</text>
</comment>
<dbReference type="PANTHER" id="PTHR12133">
    <property type="entry name" value="TRNA (ADENINE(58)-N(1))-METHYLTRANSFERASE"/>
    <property type="match status" value="1"/>
</dbReference>
<evidence type="ECO:0000256" key="5">
    <source>
        <dbReference type="ARBA" id="ARBA00022694"/>
    </source>
</evidence>
<dbReference type="EC" id="2.1.1.220" evidence="8"/>
<feature type="domain" description="tRNA (adenine(58)-N(1))-methyltransferase catalytic subunit TRM61 C-terminal" evidence="11">
    <location>
        <begin position="64"/>
        <end position="322"/>
    </location>
</feature>
<dbReference type="GO" id="GO:0031515">
    <property type="term" value="C:tRNA (m1A) methyltransferase complex"/>
    <property type="evidence" value="ECO:0007669"/>
    <property type="project" value="UniProtKB-UniRule"/>
</dbReference>
<feature type="region of interest" description="Disordered" evidence="10">
    <location>
        <begin position="259"/>
        <end position="306"/>
    </location>
</feature>
<dbReference type="GO" id="GO:0005634">
    <property type="term" value="C:nucleus"/>
    <property type="evidence" value="ECO:0007669"/>
    <property type="project" value="UniProtKB-SubCell"/>
</dbReference>
<dbReference type="PIRSF" id="PIRSF017269">
    <property type="entry name" value="GCD14"/>
    <property type="match status" value="1"/>
</dbReference>
<feature type="compositionally biased region" description="Basic and acidic residues" evidence="10">
    <location>
        <begin position="268"/>
        <end position="277"/>
    </location>
</feature>
<comment type="catalytic activity">
    <reaction evidence="7">
        <text>an adenosine in mRNA + S-adenosyl-L-methionine = an N(1)-methyladenosine in mRNA + S-adenosyl-L-homocysteine + H(+)</text>
        <dbReference type="Rhea" id="RHEA:55392"/>
        <dbReference type="Rhea" id="RHEA-COMP:12414"/>
        <dbReference type="Rhea" id="RHEA-COMP:12415"/>
        <dbReference type="ChEBI" id="CHEBI:15378"/>
        <dbReference type="ChEBI" id="CHEBI:57856"/>
        <dbReference type="ChEBI" id="CHEBI:59789"/>
        <dbReference type="ChEBI" id="CHEBI:74411"/>
        <dbReference type="ChEBI" id="CHEBI:74491"/>
    </reaction>
</comment>
<gene>
    <name evidence="12" type="ORF">OXX778_LOCUS3858</name>
</gene>
<evidence type="ECO:0000256" key="9">
    <source>
        <dbReference type="PIRSR" id="PIRSR017269-1"/>
    </source>
</evidence>
<dbReference type="InterPro" id="IPR014816">
    <property type="entry name" value="tRNA_MeTrfase_Gcd14"/>
</dbReference>
<dbReference type="EMBL" id="CAJNOC010000358">
    <property type="protein sequence ID" value="CAF0749968.1"/>
    <property type="molecule type" value="Genomic_DNA"/>
</dbReference>
<dbReference type="PANTHER" id="PTHR12133:SF2">
    <property type="entry name" value="TRNA (ADENINE(58)-N(1))-METHYLTRANSFERASE CATALYTIC SUBUNIT TRMT61A"/>
    <property type="match status" value="1"/>
</dbReference>
<evidence type="ECO:0000313" key="12">
    <source>
        <dbReference type="EMBL" id="CAF0749968.1"/>
    </source>
</evidence>
<dbReference type="Pfam" id="PF08704">
    <property type="entry name" value="GCD14"/>
    <property type="match status" value="1"/>
</dbReference>
<reference evidence="12" key="1">
    <citation type="submission" date="2021-02" db="EMBL/GenBank/DDBJ databases">
        <authorList>
            <person name="Nowell W R."/>
        </authorList>
    </citation>
    <scope>NUCLEOTIDE SEQUENCE</scope>
    <source>
        <strain evidence="12">Ploen Becks lab</strain>
    </source>
</reference>
<keyword evidence="5 8" id="KW-0819">tRNA processing</keyword>
<evidence type="ECO:0000256" key="4">
    <source>
        <dbReference type="ARBA" id="ARBA00022691"/>
    </source>
</evidence>
<accession>A0A813PAQ4</accession>
<comment type="subcellular location">
    <subcellularLocation>
        <location evidence="1 8">Nucleus</location>
    </subcellularLocation>
</comment>
<evidence type="ECO:0000256" key="6">
    <source>
        <dbReference type="ARBA" id="ARBA00023242"/>
    </source>
</evidence>
<proteinExistence type="inferred from homology"/>
<keyword evidence="4 8" id="KW-0949">S-adenosyl-L-methionine</keyword>
<evidence type="ECO:0000256" key="1">
    <source>
        <dbReference type="ARBA" id="ARBA00004123"/>
    </source>
</evidence>
<comment type="caution">
    <text evidence="12">The sequence shown here is derived from an EMBL/GenBank/DDBJ whole genome shotgun (WGS) entry which is preliminary data.</text>
</comment>
<evidence type="ECO:0000256" key="2">
    <source>
        <dbReference type="ARBA" id="ARBA00022603"/>
    </source>
</evidence>
<feature type="binding site" evidence="9">
    <location>
        <position position="179"/>
    </location>
    <ligand>
        <name>S-adenosyl-L-methionine</name>
        <dbReference type="ChEBI" id="CHEBI:59789"/>
    </ligand>
</feature>
<dbReference type="Gene3D" id="3.10.330.20">
    <property type="match status" value="1"/>
</dbReference>
<organism evidence="12 13">
    <name type="scientific">Brachionus calyciflorus</name>
    <dbReference type="NCBI Taxonomy" id="104777"/>
    <lineage>
        <taxon>Eukaryota</taxon>
        <taxon>Metazoa</taxon>
        <taxon>Spiralia</taxon>
        <taxon>Gnathifera</taxon>
        <taxon>Rotifera</taxon>
        <taxon>Eurotatoria</taxon>
        <taxon>Monogononta</taxon>
        <taxon>Pseudotrocha</taxon>
        <taxon>Ploima</taxon>
        <taxon>Brachionidae</taxon>
        <taxon>Brachionus</taxon>
    </lineage>
</organism>
<dbReference type="InterPro" id="IPR049470">
    <property type="entry name" value="TRM61_C"/>
</dbReference>
<dbReference type="PROSITE" id="PS51620">
    <property type="entry name" value="SAM_TRM61"/>
    <property type="match status" value="1"/>
</dbReference>
<keyword evidence="2 8" id="KW-0489">Methyltransferase</keyword>
<dbReference type="SUPFAM" id="SSF53335">
    <property type="entry name" value="S-adenosyl-L-methionine-dependent methyltransferases"/>
    <property type="match status" value="1"/>
</dbReference>
<sequence>MSFCKTNDTIKEGDTVIIYFSFNQLQPIKVKRGSNHHTKYGSFKHADLIGKKYGSRIQCTQGTVIVLQGSPEMWTISLPHRTQIIYTPNISVITMQLDLKPGSIVIESGTGSASLSHALIRTIFPTGHLHTFEFHLQRSETARKEFKEHDVSDYVTVYHRDVCSDGFGKEDLADAVFLDLPSPWKAIESAKTAIKREGGRICSFSPCIEQVQKTSLELARLGFVNIFTVESLRRVLSIKKYDLPDFDFNMDWLKYKGNGQENENQNDQIDKNEEKPVPKKIKKNFNESDDSDDEVDGSTDATYTAKPINIQPGHTGFLTFATLLHKDFHKV</sequence>
<keyword evidence="6 8" id="KW-0539">Nucleus</keyword>
<dbReference type="GO" id="GO:0160107">
    <property type="term" value="F:tRNA (adenine(58)-N1)-methyltransferase activity"/>
    <property type="evidence" value="ECO:0007669"/>
    <property type="project" value="UniProtKB-EC"/>
</dbReference>
<dbReference type="InterPro" id="IPR029063">
    <property type="entry name" value="SAM-dependent_MTases_sf"/>
</dbReference>
<name>A0A813PAQ4_9BILA</name>
<evidence type="ECO:0000256" key="7">
    <source>
        <dbReference type="ARBA" id="ARBA00048481"/>
    </source>
</evidence>
<comment type="similarity">
    <text evidence="8">Belongs to the class I-like SAM-binding methyltransferase superfamily. TRM61 family.</text>
</comment>
<feature type="binding site" evidence="9">
    <location>
        <position position="150"/>
    </location>
    <ligand>
        <name>S-adenosyl-L-methionine</name>
        <dbReference type="ChEBI" id="CHEBI:59789"/>
    </ligand>
</feature>
<dbReference type="GO" id="GO:0030488">
    <property type="term" value="P:tRNA methylation"/>
    <property type="evidence" value="ECO:0007669"/>
    <property type="project" value="InterPro"/>
</dbReference>
<dbReference type="AlphaFoldDB" id="A0A813PAQ4"/>
<evidence type="ECO:0000256" key="8">
    <source>
        <dbReference type="PIRNR" id="PIRNR017269"/>
    </source>
</evidence>
<dbReference type="FunFam" id="3.10.330.20:FF:000002">
    <property type="entry name" value="tRNA (adenine(58)-N(1))-methyltransferase catalytic subunit TRMT61A"/>
    <property type="match status" value="1"/>
</dbReference>
<feature type="binding site" evidence="9">
    <location>
        <position position="133"/>
    </location>
    <ligand>
        <name>S-adenosyl-L-methionine</name>
        <dbReference type="ChEBI" id="CHEBI:59789"/>
    </ligand>
</feature>
<evidence type="ECO:0000313" key="13">
    <source>
        <dbReference type="Proteomes" id="UP000663879"/>
    </source>
</evidence>
<evidence type="ECO:0000256" key="3">
    <source>
        <dbReference type="ARBA" id="ARBA00022679"/>
    </source>
</evidence>
<keyword evidence="3 8" id="KW-0808">Transferase</keyword>
<dbReference type="Gene3D" id="3.40.50.150">
    <property type="entry name" value="Vaccinia Virus protein VP39"/>
    <property type="match status" value="1"/>
</dbReference>
<evidence type="ECO:0000256" key="10">
    <source>
        <dbReference type="SAM" id="MobiDB-lite"/>
    </source>
</evidence>